<feature type="compositionally biased region" description="Low complexity" evidence="1">
    <location>
        <begin position="14"/>
        <end position="26"/>
    </location>
</feature>
<accession>A0ABN3VB78</accession>
<evidence type="ECO:0000256" key="1">
    <source>
        <dbReference type="SAM" id="MobiDB-lite"/>
    </source>
</evidence>
<proteinExistence type="predicted"/>
<organism evidence="2 3">
    <name type="scientific">Saccharopolyspora taberi</name>
    <dbReference type="NCBI Taxonomy" id="60895"/>
    <lineage>
        <taxon>Bacteria</taxon>
        <taxon>Bacillati</taxon>
        <taxon>Actinomycetota</taxon>
        <taxon>Actinomycetes</taxon>
        <taxon>Pseudonocardiales</taxon>
        <taxon>Pseudonocardiaceae</taxon>
        <taxon>Saccharopolyspora</taxon>
    </lineage>
</organism>
<sequence length="44" mass="4503">MSQTLSSAREDRPGAGAPPRNNPGSGVRQNSPGAGVPQNTEEAR</sequence>
<name>A0ABN3VB78_9PSEU</name>
<feature type="compositionally biased region" description="Polar residues" evidence="1">
    <location>
        <begin position="27"/>
        <end position="44"/>
    </location>
</feature>
<protein>
    <submittedName>
        <fullName evidence="2">Uncharacterized protein</fullName>
    </submittedName>
</protein>
<comment type="caution">
    <text evidence="2">The sequence shown here is derived from an EMBL/GenBank/DDBJ whole genome shotgun (WGS) entry which is preliminary data.</text>
</comment>
<reference evidence="2 3" key="1">
    <citation type="journal article" date="2019" name="Int. J. Syst. Evol. Microbiol.">
        <title>The Global Catalogue of Microorganisms (GCM) 10K type strain sequencing project: providing services to taxonomists for standard genome sequencing and annotation.</title>
        <authorList>
            <consortium name="The Broad Institute Genomics Platform"/>
            <consortium name="The Broad Institute Genome Sequencing Center for Infectious Disease"/>
            <person name="Wu L."/>
            <person name="Ma J."/>
        </authorList>
    </citation>
    <scope>NUCLEOTIDE SEQUENCE [LARGE SCALE GENOMIC DNA]</scope>
    <source>
        <strain evidence="2 3">JCM 9383</strain>
    </source>
</reference>
<feature type="region of interest" description="Disordered" evidence="1">
    <location>
        <begin position="1"/>
        <end position="44"/>
    </location>
</feature>
<dbReference type="RefSeq" id="WP_344678743.1">
    <property type="nucleotide sequence ID" value="NZ_BAAAUX010000007.1"/>
</dbReference>
<dbReference type="Proteomes" id="UP001500979">
    <property type="component" value="Unassembled WGS sequence"/>
</dbReference>
<dbReference type="EMBL" id="BAAAUX010000007">
    <property type="protein sequence ID" value="GAA2782239.1"/>
    <property type="molecule type" value="Genomic_DNA"/>
</dbReference>
<evidence type="ECO:0000313" key="3">
    <source>
        <dbReference type="Proteomes" id="UP001500979"/>
    </source>
</evidence>
<evidence type="ECO:0000313" key="2">
    <source>
        <dbReference type="EMBL" id="GAA2782239.1"/>
    </source>
</evidence>
<keyword evidence="3" id="KW-1185">Reference proteome</keyword>
<gene>
    <name evidence="2" type="ORF">GCM10010470_15270</name>
</gene>